<evidence type="ECO:0000256" key="3">
    <source>
        <dbReference type="ARBA" id="ARBA00022801"/>
    </source>
</evidence>
<reference evidence="7" key="1">
    <citation type="journal article" date="2021" name="Nat. Commun.">
        <title>Genomic analyses provide insights into spinach domestication and the genetic basis of agronomic traits.</title>
        <authorList>
            <person name="Cai X."/>
            <person name="Sun X."/>
            <person name="Xu C."/>
            <person name="Sun H."/>
            <person name="Wang X."/>
            <person name="Ge C."/>
            <person name="Zhang Z."/>
            <person name="Wang Q."/>
            <person name="Fei Z."/>
            <person name="Jiao C."/>
            <person name="Wang Q."/>
        </authorList>
    </citation>
    <scope>NUCLEOTIDE SEQUENCE [LARGE SCALE GENOMIC DNA]</scope>
    <source>
        <strain evidence="7">cv. Varoflay</strain>
    </source>
</reference>
<dbReference type="InterPro" id="IPR001360">
    <property type="entry name" value="Glyco_hydro_1"/>
</dbReference>
<protein>
    <submittedName>
        <fullName evidence="8">Beta-glucosidase 11 isoform X1</fullName>
    </submittedName>
</protein>
<evidence type="ECO:0000256" key="5">
    <source>
        <dbReference type="RuleBase" id="RU003690"/>
    </source>
</evidence>
<dbReference type="PANTHER" id="PTHR10353:SF29">
    <property type="entry name" value="BETA-GLUCOSIDASE 11"/>
    <property type="match status" value="1"/>
</dbReference>
<evidence type="ECO:0000313" key="8">
    <source>
        <dbReference type="RefSeq" id="XP_021835945.1"/>
    </source>
</evidence>
<evidence type="ECO:0000313" key="7">
    <source>
        <dbReference type="Proteomes" id="UP000813463"/>
    </source>
</evidence>
<dbReference type="InterPro" id="IPR033132">
    <property type="entry name" value="GH_1_N_CS"/>
</dbReference>
<evidence type="ECO:0000256" key="2">
    <source>
        <dbReference type="ARBA" id="ARBA00022729"/>
    </source>
</evidence>
<dbReference type="GO" id="GO:0005975">
    <property type="term" value="P:carbohydrate metabolic process"/>
    <property type="evidence" value="ECO:0007669"/>
    <property type="project" value="InterPro"/>
</dbReference>
<feature type="signal peptide" evidence="6">
    <location>
        <begin position="1"/>
        <end position="21"/>
    </location>
</feature>
<keyword evidence="4" id="KW-0325">Glycoprotein</keyword>
<dbReference type="AlphaFoldDB" id="A0A9R0JI98"/>
<evidence type="ECO:0000256" key="6">
    <source>
        <dbReference type="SAM" id="SignalP"/>
    </source>
</evidence>
<dbReference type="GO" id="GO:0008422">
    <property type="term" value="F:beta-glucosidase activity"/>
    <property type="evidence" value="ECO:0000318"/>
    <property type="project" value="GO_Central"/>
</dbReference>
<dbReference type="PRINTS" id="PR00131">
    <property type="entry name" value="GLHYDRLASE1"/>
</dbReference>
<keyword evidence="3" id="KW-0378">Hydrolase</keyword>
<organism evidence="7 8">
    <name type="scientific">Spinacia oleracea</name>
    <name type="common">Spinach</name>
    <dbReference type="NCBI Taxonomy" id="3562"/>
    <lineage>
        <taxon>Eukaryota</taxon>
        <taxon>Viridiplantae</taxon>
        <taxon>Streptophyta</taxon>
        <taxon>Embryophyta</taxon>
        <taxon>Tracheophyta</taxon>
        <taxon>Spermatophyta</taxon>
        <taxon>Magnoliopsida</taxon>
        <taxon>eudicotyledons</taxon>
        <taxon>Gunneridae</taxon>
        <taxon>Pentapetalae</taxon>
        <taxon>Caryophyllales</taxon>
        <taxon>Chenopodiaceae</taxon>
        <taxon>Chenopodioideae</taxon>
        <taxon>Anserineae</taxon>
        <taxon>Spinacia</taxon>
    </lineage>
</organism>
<gene>
    <name evidence="8" type="primary">LOC110775646</name>
</gene>
<dbReference type="OrthoDB" id="65569at2759"/>
<proteinExistence type="inferred from homology"/>
<name>A0A9R0JI98_SPIOL</name>
<accession>A0A9R0JI98</accession>
<dbReference type="Pfam" id="PF00232">
    <property type="entry name" value="Glyco_hydro_1"/>
    <property type="match status" value="1"/>
</dbReference>
<dbReference type="PANTHER" id="PTHR10353">
    <property type="entry name" value="GLYCOSYL HYDROLASE"/>
    <property type="match status" value="1"/>
</dbReference>
<dbReference type="Gene3D" id="3.20.20.80">
    <property type="entry name" value="Glycosidases"/>
    <property type="match status" value="1"/>
</dbReference>
<dbReference type="KEGG" id="soe:110775646"/>
<evidence type="ECO:0000256" key="4">
    <source>
        <dbReference type="ARBA" id="ARBA00023180"/>
    </source>
</evidence>
<sequence length="519" mass="59772">MVTRVIVGLCLLPLCFDLLRGAAGNKDREYNRNAFPKDFIFGASTSAYQVEGAALEDGRKPSIYDTFAHRSRNDTRNPDVACDQYHKYKEDVQLMVETGLDAYRFSISWSRLIPNGRGPVNPKGLRYYNNLINELISHGIEPHVTLTHTDTPQVLEDEYGSFLNPKIIEDFISYVDVCFREFGDRVRYWTTFNEANIFVIGGYDVGITPPSRCSSPFGFNCTRGNSTTEPYIVTHRILLAHAYAARLYKEKYQPKQLGFIGINLLTFHFSPLTDTLEDMAAAKRCYDFLIGWFMHPLTYGDYPEIMKKNGGSKIPVFTKNESELVKGSFDFIGINYYYIMGVRDNSMSLTTVQRDLYADMAAQWIDLDTVAPPEEFIYPIEPWGLERVLEHYKEVYQNPPIFIHENGQVASYTTSINDPFRVEYLHDYIGILLNAVRNGSNTKGYFVWSLLDVYELLFDFDYTFGLYYVDYNDPNLTRRPKLSQKWYSQFLKGKNTNHGYKNESSGDATTLDDLRYRAS</sequence>
<dbReference type="RefSeq" id="XP_021835945.1">
    <property type="nucleotide sequence ID" value="XM_021980253.2"/>
</dbReference>
<evidence type="ECO:0000256" key="1">
    <source>
        <dbReference type="ARBA" id="ARBA00010838"/>
    </source>
</evidence>
<dbReference type="PROSITE" id="PS00653">
    <property type="entry name" value="GLYCOSYL_HYDROL_F1_2"/>
    <property type="match status" value="1"/>
</dbReference>
<dbReference type="SUPFAM" id="SSF51445">
    <property type="entry name" value="(Trans)glycosidases"/>
    <property type="match status" value="1"/>
</dbReference>
<keyword evidence="7" id="KW-1185">Reference proteome</keyword>
<dbReference type="FunFam" id="3.20.20.80:FF:000069">
    <property type="entry name" value="Beta-glucosidase 1"/>
    <property type="match status" value="1"/>
</dbReference>
<dbReference type="InterPro" id="IPR017853">
    <property type="entry name" value="GH"/>
</dbReference>
<comment type="similarity">
    <text evidence="1 5">Belongs to the glycosyl hydrolase 1 family.</text>
</comment>
<dbReference type="Proteomes" id="UP000813463">
    <property type="component" value="Chromosome 6"/>
</dbReference>
<reference evidence="8" key="2">
    <citation type="submission" date="2025-08" db="UniProtKB">
        <authorList>
            <consortium name="RefSeq"/>
        </authorList>
    </citation>
    <scope>IDENTIFICATION</scope>
    <source>
        <tissue evidence="8">Leaf</tissue>
    </source>
</reference>
<feature type="chain" id="PRO_5040401479" evidence="6">
    <location>
        <begin position="22"/>
        <end position="519"/>
    </location>
</feature>
<dbReference type="GeneID" id="110775646"/>
<keyword evidence="2 6" id="KW-0732">Signal</keyword>